<dbReference type="CDD" id="cd01347">
    <property type="entry name" value="ligand_gated_channel"/>
    <property type="match status" value="1"/>
</dbReference>
<keyword evidence="5" id="KW-0410">Iron transport</keyword>
<keyword evidence="11 12" id="KW-0998">Cell outer membrane</keyword>
<dbReference type="InterPro" id="IPR010105">
    <property type="entry name" value="TonB_sidphr_rcpt"/>
</dbReference>
<evidence type="ECO:0000256" key="14">
    <source>
        <dbReference type="SAM" id="SignalP"/>
    </source>
</evidence>
<organism evidence="16 17">
    <name type="scientific">Janthinobacterium kumbetense</name>
    <dbReference type="NCBI Taxonomy" id="2950280"/>
    <lineage>
        <taxon>Bacteria</taxon>
        <taxon>Pseudomonadati</taxon>
        <taxon>Pseudomonadota</taxon>
        <taxon>Betaproteobacteria</taxon>
        <taxon>Burkholderiales</taxon>
        <taxon>Oxalobacteraceae</taxon>
        <taxon>Janthinobacterium</taxon>
    </lineage>
</organism>
<evidence type="ECO:0000256" key="2">
    <source>
        <dbReference type="ARBA" id="ARBA00009810"/>
    </source>
</evidence>
<proteinExistence type="inferred from homology"/>
<evidence type="ECO:0000259" key="15">
    <source>
        <dbReference type="SMART" id="SM00965"/>
    </source>
</evidence>
<dbReference type="NCBIfam" id="TIGR01783">
    <property type="entry name" value="TonB-siderophor"/>
    <property type="match status" value="1"/>
</dbReference>
<evidence type="ECO:0000256" key="12">
    <source>
        <dbReference type="PROSITE-ProRule" id="PRU01360"/>
    </source>
</evidence>
<dbReference type="SUPFAM" id="SSF56935">
    <property type="entry name" value="Porins"/>
    <property type="match status" value="1"/>
</dbReference>
<evidence type="ECO:0000256" key="4">
    <source>
        <dbReference type="ARBA" id="ARBA00022452"/>
    </source>
</evidence>
<evidence type="ECO:0000256" key="3">
    <source>
        <dbReference type="ARBA" id="ARBA00022448"/>
    </source>
</evidence>
<comment type="subcellular location">
    <subcellularLocation>
        <location evidence="1 12">Cell outer membrane</location>
        <topology evidence="1 12">Multi-pass membrane protein</topology>
    </subcellularLocation>
</comment>
<dbReference type="Proteomes" id="UP001202243">
    <property type="component" value="Unassembled WGS sequence"/>
</dbReference>
<evidence type="ECO:0000256" key="6">
    <source>
        <dbReference type="ARBA" id="ARBA00022692"/>
    </source>
</evidence>
<protein>
    <submittedName>
        <fullName evidence="16">TonB-dependent receptor</fullName>
    </submittedName>
</protein>
<dbReference type="Pfam" id="PF00593">
    <property type="entry name" value="TonB_dep_Rec_b-barrel"/>
    <property type="match status" value="1"/>
</dbReference>
<evidence type="ECO:0000256" key="8">
    <source>
        <dbReference type="ARBA" id="ARBA00023077"/>
    </source>
</evidence>
<accession>A0ABT0WM92</accession>
<dbReference type="InterPro" id="IPR012910">
    <property type="entry name" value="Plug_dom"/>
</dbReference>
<keyword evidence="8 13" id="KW-0798">TonB box</keyword>
<keyword evidence="10 16" id="KW-0675">Receptor</keyword>
<dbReference type="PROSITE" id="PS52016">
    <property type="entry name" value="TONB_DEPENDENT_REC_3"/>
    <property type="match status" value="1"/>
</dbReference>
<dbReference type="InterPro" id="IPR011662">
    <property type="entry name" value="Secretin/TonB_short_N"/>
</dbReference>
<dbReference type="InterPro" id="IPR000531">
    <property type="entry name" value="Beta-barrel_TonB"/>
</dbReference>
<keyword evidence="3 12" id="KW-0813">Transport</keyword>
<dbReference type="Gene3D" id="2.170.130.10">
    <property type="entry name" value="TonB-dependent receptor, plug domain"/>
    <property type="match status" value="1"/>
</dbReference>
<feature type="signal peptide" evidence="14">
    <location>
        <begin position="1"/>
        <end position="32"/>
    </location>
</feature>
<evidence type="ECO:0000313" key="17">
    <source>
        <dbReference type="Proteomes" id="UP001202243"/>
    </source>
</evidence>
<keyword evidence="14" id="KW-0732">Signal</keyword>
<dbReference type="InterPro" id="IPR039426">
    <property type="entry name" value="TonB-dep_rcpt-like"/>
</dbReference>
<name>A0ABT0WM92_9BURK</name>
<evidence type="ECO:0000256" key="13">
    <source>
        <dbReference type="RuleBase" id="RU003357"/>
    </source>
</evidence>
<gene>
    <name evidence="16" type="ORF">NCG91_06175</name>
</gene>
<keyword evidence="4 12" id="KW-1134">Transmembrane beta strand</keyword>
<comment type="caution">
    <text evidence="16">The sequence shown here is derived from an EMBL/GenBank/DDBJ whole genome shotgun (WGS) entry which is preliminary data.</text>
</comment>
<dbReference type="EMBL" id="JAMQGR010000001">
    <property type="protein sequence ID" value="MCM2565178.1"/>
    <property type="molecule type" value="Genomic_DNA"/>
</dbReference>
<dbReference type="Gene3D" id="2.40.170.20">
    <property type="entry name" value="TonB-dependent receptor, beta-barrel domain"/>
    <property type="match status" value="1"/>
</dbReference>
<evidence type="ECO:0000256" key="9">
    <source>
        <dbReference type="ARBA" id="ARBA00023136"/>
    </source>
</evidence>
<dbReference type="Gene3D" id="3.55.50.30">
    <property type="match status" value="1"/>
</dbReference>
<comment type="similarity">
    <text evidence="2 12 13">Belongs to the TonB-dependent receptor family.</text>
</comment>
<dbReference type="PANTHER" id="PTHR32552:SF74">
    <property type="entry name" value="HYDROXAMATE SIDEROPHORE RECEPTOR FHUE"/>
    <property type="match status" value="1"/>
</dbReference>
<dbReference type="Pfam" id="PF07660">
    <property type="entry name" value="STN"/>
    <property type="match status" value="1"/>
</dbReference>
<feature type="domain" description="Secretin/TonB short N-terminal" evidence="15">
    <location>
        <begin position="64"/>
        <end position="115"/>
    </location>
</feature>
<dbReference type="Pfam" id="PF07715">
    <property type="entry name" value="Plug"/>
    <property type="match status" value="1"/>
</dbReference>
<feature type="chain" id="PRO_5045095033" evidence="14">
    <location>
        <begin position="33"/>
        <end position="806"/>
    </location>
</feature>
<keyword evidence="5" id="KW-0406">Ion transport</keyword>
<reference evidence="16 17" key="1">
    <citation type="submission" date="2022-06" db="EMBL/GenBank/DDBJ databases">
        <title>Janthinobacterium kumbetensis sp. nov., isolated from spring water in Turkey.</title>
        <authorList>
            <person name="Inan Bektas K."/>
            <person name="Belduz A.A."/>
            <person name="Canakci S."/>
            <person name="Nalcaoglu A."/>
            <person name="Ceylan E."/>
            <person name="Kati H."/>
        </authorList>
    </citation>
    <scope>NUCLEOTIDE SEQUENCE [LARGE SCALE GENOMIC DNA]</scope>
    <source>
        <strain evidence="16 17">GK</strain>
    </source>
</reference>
<sequence length="806" mass="87353">MNEGKQAMKHYRHTSITLALLGSLALTAPASAQQQPQQAPARHYQVAAGPLGAVLSAFAADAGVSISGAAGLYAGLNSRGLNGNYQVADGFARLLDGSGLYAVDQGGGHYAVRKLPSAADAATLPGIAVRATAERSTSTEGTGSYTTPATASATGLVLSLRETPQSVSVITRQRMDDQDLLTVRDVLRNTPGIAVNQFDTERSTFSARGFDVDNFQYDGVPTTYKVQYSGGESEMDSLIYDRVEVTRGATGLLTGAGYPSASINLVRKRAIARQFEGQWSLAAGSWSDYRGTLDLATPLNADGSVRGRVAGAWQDRKSFTNGYSNQRQLVYATVEADLAPGTVAMLGASYQKNDPKGSNWGGFPLWYSDGTRTNFDRSVTTAPRWAAWATEQTNVHATVEHALGQGWKAQAQAMYSKHTEDTPLVFLAERPDRITGLGMLGYPNRYIGARDQSSADMKLSGPFTLGGRQHEVIVGANYTVQHAEFSVKEALDPEPIGNFLAWDGSYPQPAWGELVLSEKYTTKQYGAYGAARLNLADNTKLILGGRLSRWDKDRIGFDGSARFAFAKSKFVPYAGVVVDLNDTYSMYASYTDIFRPQENQDRTGAWLDPLTGQSMEVGLKGELAGGRANGSIGIFEIKQDKLAQPDGAHRIPGTTTQAYYAARGATSRGIEGELSGRLAPDWNVTASASHFRARDREQQDINTLSPRSTARLFTTWKVKPNLTVGGGVNWQSKFYFDDEGPNGKERVTQEAYSTVSLMATYQLSRQLTAQLNVENTLDKKYININTYAQGTYGVPRSVRGTLTYRF</sequence>
<dbReference type="InterPro" id="IPR036942">
    <property type="entry name" value="Beta-barrel_TonB_sf"/>
</dbReference>
<evidence type="ECO:0000256" key="7">
    <source>
        <dbReference type="ARBA" id="ARBA00023004"/>
    </source>
</evidence>
<keyword evidence="9 12" id="KW-0472">Membrane</keyword>
<dbReference type="SMART" id="SM00965">
    <property type="entry name" value="STN"/>
    <property type="match status" value="1"/>
</dbReference>
<dbReference type="InterPro" id="IPR037066">
    <property type="entry name" value="Plug_dom_sf"/>
</dbReference>
<evidence type="ECO:0000256" key="11">
    <source>
        <dbReference type="ARBA" id="ARBA00023237"/>
    </source>
</evidence>
<evidence type="ECO:0000256" key="10">
    <source>
        <dbReference type="ARBA" id="ARBA00023170"/>
    </source>
</evidence>
<dbReference type="PANTHER" id="PTHR32552">
    <property type="entry name" value="FERRICHROME IRON RECEPTOR-RELATED"/>
    <property type="match status" value="1"/>
</dbReference>
<keyword evidence="6 12" id="KW-0812">Transmembrane</keyword>
<evidence type="ECO:0000313" key="16">
    <source>
        <dbReference type="EMBL" id="MCM2565178.1"/>
    </source>
</evidence>
<keyword evidence="17" id="KW-1185">Reference proteome</keyword>
<evidence type="ECO:0000256" key="5">
    <source>
        <dbReference type="ARBA" id="ARBA00022496"/>
    </source>
</evidence>
<keyword evidence="7" id="KW-0408">Iron</keyword>
<dbReference type="RefSeq" id="WP_251349032.1">
    <property type="nucleotide sequence ID" value="NZ_JAMQGR010000001.1"/>
</dbReference>
<evidence type="ECO:0000256" key="1">
    <source>
        <dbReference type="ARBA" id="ARBA00004571"/>
    </source>
</evidence>